<dbReference type="InterPro" id="IPR012334">
    <property type="entry name" value="Pectin_lyas_fold"/>
</dbReference>
<dbReference type="SUPFAM" id="SSF51126">
    <property type="entry name" value="Pectin lyase-like"/>
    <property type="match status" value="1"/>
</dbReference>
<dbReference type="Pfam" id="PF13229">
    <property type="entry name" value="Beta_helix"/>
    <property type="match status" value="1"/>
</dbReference>
<feature type="signal peptide" evidence="2">
    <location>
        <begin position="1"/>
        <end position="29"/>
    </location>
</feature>
<keyword evidence="5" id="KW-1185">Reference proteome</keyword>
<gene>
    <name evidence="4" type="ORF">Esi_0511_0004</name>
</gene>
<evidence type="ECO:0000259" key="3">
    <source>
        <dbReference type="Pfam" id="PF13229"/>
    </source>
</evidence>
<dbReference type="Proteomes" id="UP000002630">
    <property type="component" value="Unassembled WGS sequence"/>
</dbReference>
<dbReference type="AlphaFoldDB" id="D7G3L7"/>
<evidence type="ECO:0000256" key="2">
    <source>
        <dbReference type="SAM" id="SignalP"/>
    </source>
</evidence>
<reference evidence="4 5" key="1">
    <citation type="journal article" date="2010" name="Nature">
        <title>The Ectocarpus genome and the independent evolution of multicellularity in brown algae.</title>
        <authorList>
            <person name="Cock J.M."/>
            <person name="Sterck L."/>
            <person name="Rouze P."/>
            <person name="Scornet D."/>
            <person name="Allen A.E."/>
            <person name="Amoutzias G."/>
            <person name="Anthouard V."/>
            <person name="Artiguenave F."/>
            <person name="Aury J.M."/>
            <person name="Badger J.H."/>
            <person name="Beszteri B."/>
            <person name="Billiau K."/>
            <person name="Bonnet E."/>
            <person name="Bothwell J.H."/>
            <person name="Bowler C."/>
            <person name="Boyen C."/>
            <person name="Brownlee C."/>
            <person name="Carrano C.J."/>
            <person name="Charrier B."/>
            <person name="Cho G.Y."/>
            <person name="Coelho S.M."/>
            <person name="Collen J."/>
            <person name="Corre E."/>
            <person name="Da Silva C."/>
            <person name="Delage L."/>
            <person name="Delaroque N."/>
            <person name="Dittami S.M."/>
            <person name="Doulbeau S."/>
            <person name="Elias M."/>
            <person name="Farnham G."/>
            <person name="Gachon C.M."/>
            <person name="Gschloessl B."/>
            <person name="Heesch S."/>
            <person name="Jabbari K."/>
            <person name="Jubin C."/>
            <person name="Kawai H."/>
            <person name="Kimura K."/>
            <person name="Kloareg B."/>
            <person name="Kupper F.C."/>
            <person name="Lang D."/>
            <person name="Le Bail A."/>
            <person name="Leblanc C."/>
            <person name="Lerouge P."/>
            <person name="Lohr M."/>
            <person name="Lopez P.J."/>
            <person name="Martens C."/>
            <person name="Maumus F."/>
            <person name="Michel G."/>
            <person name="Miranda-Saavedra D."/>
            <person name="Morales J."/>
            <person name="Moreau H."/>
            <person name="Motomura T."/>
            <person name="Nagasato C."/>
            <person name="Napoli C.A."/>
            <person name="Nelson D.R."/>
            <person name="Nyvall-Collen P."/>
            <person name="Peters A.F."/>
            <person name="Pommier C."/>
            <person name="Potin P."/>
            <person name="Poulain J."/>
            <person name="Quesneville H."/>
            <person name="Read B."/>
            <person name="Rensing S.A."/>
            <person name="Ritter A."/>
            <person name="Rousvoal S."/>
            <person name="Samanta M."/>
            <person name="Samson G."/>
            <person name="Schroeder D.C."/>
            <person name="Segurens B."/>
            <person name="Strittmatter M."/>
            <person name="Tonon T."/>
            <person name="Tregear J.W."/>
            <person name="Valentin K."/>
            <person name="von Dassow P."/>
            <person name="Yamagishi T."/>
            <person name="Van de Peer Y."/>
            <person name="Wincker P."/>
        </authorList>
    </citation>
    <scope>NUCLEOTIDE SEQUENCE [LARGE SCALE GENOMIC DNA]</scope>
    <source>
        <strain evidence="5">Ec32 / CCAP1310/4</strain>
    </source>
</reference>
<accession>D7G3L7</accession>
<dbReference type="OrthoDB" id="10358643at2759"/>
<dbReference type="EMBL" id="FN649760">
    <property type="protein sequence ID" value="CBJ33549.1"/>
    <property type="molecule type" value="Genomic_DNA"/>
</dbReference>
<evidence type="ECO:0000313" key="5">
    <source>
        <dbReference type="Proteomes" id="UP000002630"/>
    </source>
</evidence>
<organism evidence="4 5">
    <name type="scientific">Ectocarpus siliculosus</name>
    <name type="common">Brown alga</name>
    <name type="synonym">Conferva siliculosa</name>
    <dbReference type="NCBI Taxonomy" id="2880"/>
    <lineage>
        <taxon>Eukaryota</taxon>
        <taxon>Sar</taxon>
        <taxon>Stramenopiles</taxon>
        <taxon>Ochrophyta</taxon>
        <taxon>PX clade</taxon>
        <taxon>Phaeophyceae</taxon>
        <taxon>Ectocarpales</taxon>
        <taxon>Ectocarpaceae</taxon>
        <taxon>Ectocarpus</taxon>
    </lineage>
</organism>
<dbReference type="Gene3D" id="2.160.20.10">
    <property type="entry name" value="Single-stranded right-handed beta-helix, Pectin lyase-like"/>
    <property type="match status" value="1"/>
</dbReference>
<evidence type="ECO:0000256" key="1">
    <source>
        <dbReference type="SAM" id="MobiDB-lite"/>
    </source>
</evidence>
<name>D7G3L7_ECTSI</name>
<dbReference type="InParanoid" id="D7G3L7"/>
<dbReference type="InterPro" id="IPR011050">
    <property type="entry name" value="Pectin_lyase_fold/virulence"/>
</dbReference>
<feature type="chain" id="PRO_5003096134" evidence="2">
    <location>
        <begin position="30"/>
        <end position="377"/>
    </location>
</feature>
<protein>
    <submittedName>
        <fullName evidence="4">FirrV-1-B30</fullName>
    </submittedName>
</protein>
<evidence type="ECO:0000313" key="4">
    <source>
        <dbReference type="EMBL" id="CBJ33549.1"/>
    </source>
</evidence>
<dbReference type="InterPro" id="IPR006626">
    <property type="entry name" value="PbH1"/>
</dbReference>
<keyword evidence="2" id="KW-0732">Signal</keyword>
<dbReference type="InterPro" id="IPR039448">
    <property type="entry name" value="Beta_helix"/>
</dbReference>
<proteinExistence type="predicted"/>
<feature type="region of interest" description="Disordered" evidence="1">
    <location>
        <begin position="350"/>
        <end position="377"/>
    </location>
</feature>
<dbReference type="SMART" id="SM00710">
    <property type="entry name" value="PbH1"/>
    <property type="match status" value="5"/>
</dbReference>
<sequence length="377" mass="41408">MSSSSYKTRFAAGLLLVATAASHLSVGLAATISVKPGGLQSALDKAKPGDTLRLAPGEYWETAVTKTAGREDAYITIEGETYGAIVKGDQDIDNDGYALKIEHSYYRLDRFTIDGKHSKNNYIDKCLYVQQNRDNDDKAKKIKFNGHKFRSSINGLVLSNMDINNCGGECVRMRYFVTYSQVYNNRITNCGTHDFVMDGGSKNGEGIYLGTSSNQWDDGKNPSDEPDESSYNHFFKNHFDTQGNEGIDIKEGSRYNIVEDNYCTGQKDPNSACLDARGDSNIFRFNTCEDNLGAGIRIGGHKIDGHQYGQNNEVYENLLENNDYAGIKITMSPQGAVCSNDILGSKYDSRGSSYAEKLSPEGSCEKLSGDLSAIAKT</sequence>
<feature type="domain" description="Right handed beta helix" evidence="3">
    <location>
        <begin position="204"/>
        <end position="336"/>
    </location>
</feature>